<keyword evidence="2" id="KW-1185">Reference proteome</keyword>
<protein>
    <submittedName>
        <fullName evidence="1">Uncharacterized protein</fullName>
    </submittedName>
</protein>
<name>A0A6S7H171_PARCT</name>
<dbReference type="EMBL" id="CACRXK020001650">
    <property type="protein sequence ID" value="CAB3990390.1"/>
    <property type="molecule type" value="Genomic_DNA"/>
</dbReference>
<gene>
    <name evidence="1" type="ORF">PACLA_8A002221</name>
</gene>
<evidence type="ECO:0000313" key="2">
    <source>
        <dbReference type="Proteomes" id="UP001152795"/>
    </source>
</evidence>
<dbReference type="Proteomes" id="UP001152795">
    <property type="component" value="Unassembled WGS sequence"/>
</dbReference>
<organism evidence="1 2">
    <name type="scientific">Paramuricea clavata</name>
    <name type="common">Red gorgonian</name>
    <name type="synonym">Violescent sea-whip</name>
    <dbReference type="NCBI Taxonomy" id="317549"/>
    <lineage>
        <taxon>Eukaryota</taxon>
        <taxon>Metazoa</taxon>
        <taxon>Cnidaria</taxon>
        <taxon>Anthozoa</taxon>
        <taxon>Octocorallia</taxon>
        <taxon>Malacalcyonacea</taxon>
        <taxon>Plexauridae</taxon>
        <taxon>Paramuricea</taxon>
    </lineage>
</organism>
<accession>A0A6S7H171</accession>
<dbReference type="PANTHER" id="PTHR35450">
    <property type="entry name" value="REVERSE TRANSCRIPTASE DOMAIN-CONTAINING PROTEIN"/>
    <property type="match status" value="1"/>
</dbReference>
<evidence type="ECO:0000313" key="1">
    <source>
        <dbReference type="EMBL" id="CAB3990390.1"/>
    </source>
</evidence>
<reference evidence="1" key="1">
    <citation type="submission" date="2020-04" db="EMBL/GenBank/DDBJ databases">
        <authorList>
            <person name="Alioto T."/>
            <person name="Alioto T."/>
            <person name="Gomez Garrido J."/>
        </authorList>
    </citation>
    <scope>NUCLEOTIDE SEQUENCE</scope>
    <source>
        <strain evidence="1">A484AB</strain>
    </source>
</reference>
<proteinExistence type="predicted"/>
<sequence length="452" mass="51128">MNTITERLIKDLEKIRDSLLTPWQKLDAIRTFIQPCLTYALRACPVTRLSLQNYRRKLVDVLRSICNLPKRSTAAYFFSDKSVGGLGLQDPFDERHIQKVVQTVKILSSKDPFILNIAHGQLKSVVYRCLHRDPTEQEIDEFLSGSSEGDLKNHSRANNSQTLWSCCRISAKALNVKITNAITEPTLSANNTTSTNAKSVASYLHRQCLEKHANKLKSLPDQGKVARCLQTSKFPSTNSWCYDGTGIRFCDWRFIHRARTNTLPTNDVKTRFSNNNSPTCRKCHSDANTETLPHIICHCLPNMPSITSRHDQILKRITNTIHRGSYAVDQIVPGAPGNNRPDLVVTDGNKVTIIDVTCPFENDADALVVAAERKENKYNYLIDHFRSLNLQAKVFGFVVGPLGGWYPGNERALDELYVSKRYRTLFRKLCCADSIKGSRNIYVEHLTGVPQY</sequence>
<comment type="caution">
    <text evidence="1">The sequence shown here is derived from an EMBL/GenBank/DDBJ whole genome shotgun (WGS) entry which is preliminary data.</text>
</comment>
<dbReference type="OrthoDB" id="8195432at2759"/>
<dbReference type="AlphaFoldDB" id="A0A6S7H171"/>
<dbReference type="PANTHER" id="PTHR35450:SF2">
    <property type="entry name" value="REVERSE TRANSCRIPTASE DOMAIN-CONTAINING PROTEIN"/>
    <property type="match status" value="1"/>
</dbReference>